<protein>
    <submittedName>
        <fullName evidence="1">Uncharacterized protein</fullName>
    </submittedName>
</protein>
<dbReference type="OrthoDB" id="5390606at2759"/>
<comment type="caution">
    <text evidence="1">The sequence shown here is derived from an EMBL/GenBank/DDBJ whole genome shotgun (WGS) entry which is preliminary data.</text>
</comment>
<dbReference type="Proteomes" id="UP000775872">
    <property type="component" value="Unassembled WGS sequence"/>
</dbReference>
<accession>A0A9N9ZEM1</accession>
<evidence type="ECO:0000313" key="2">
    <source>
        <dbReference type="Proteomes" id="UP000775872"/>
    </source>
</evidence>
<reference evidence="1 2" key="2">
    <citation type="submission" date="2021-10" db="EMBL/GenBank/DDBJ databases">
        <authorList>
            <person name="Piombo E."/>
        </authorList>
    </citation>
    <scope>NUCLEOTIDE SEQUENCE [LARGE SCALE GENOMIC DNA]</scope>
</reference>
<gene>
    <name evidence="1" type="ORF">CSOL1703_00015325</name>
</gene>
<name>A0A9N9ZEM1_9HYPO</name>
<reference evidence="2" key="1">
    <citation type="submission" date="2019-06" db="EMBL/GenBank/DDBJ databases">
        <authorList>
            <person name="Broberg M."/>
        </authorList>
    </citation>
    <scope>NUCLEOTIDE SEQUENCE [LARGE SCALE GENOMIC DNA]</scope>
</reference>
<evidence type="ECO:0000313" key="1">
    <source>
        <dbReference type="EMBL" id="CAH0054131.1"/>
    </source>
</evidence>
<keyword evidence="2" id="KW-1185">Reference proteome</keyword>
<sequence length="60" mass="6640">MQVVETLQIKLRVDYPSTLTSIANLTSTYRNQGRQSYINILELRLVGGGREASGAGDRDL</sequence>
<dbReference type="AlphaFoldDB" id="A0A9N9ZEM1"/>
<organism evidence="1 2">
    <name type="scientific">Clonostachys solani</name>
    <dbReference type="NCBI Taxonomy" id="160281"/>
    <lineage>
        <taxon>Eukaryota</taxon>
        <taxon>Fungi</taxon>
        <taxon>Dikarya</taxon>
        <taxon>Ascomycota</taxon>
        <taxon>Pezizomycotina</taxon>
        <taxon>Sordariomycetes</taxon>
        <taxon>Hypocreomycetidae</taxon>
        <taxon>Hypocreales</taxon>
        <taxon>Bionectriaceae</taxon>
        <taxon>Clonostachys</taxon>
    </lineage>
</organism>
<dbReference type="EMBL" id="CABFOC020000046">
    <property type="protein sequence ID" value="CAH0054131.1"/>
    <property type="molecule type" value="Genomic_DNA"/>
</dbReference>
<proteinExistence type="predicted"/>